<keyword evidence="4" id="KW-1185">Reference proteome</keyword>
<evidence type="ECO:0000313" key="3">
    <source>
        <dbReference type="EMBL" id="VFQ84782.1"/>
    </source>
</evidence>
<dbReference type="InterPro" id="IPR026960">
    <property type="entry name" value="RVT-Znf"/>
</dbReference>
<feature type="domain" description="Reverse transcriptase zinc-binding" evidence="2">
    <location>
        <begin position="149"/>
        <end position="236"/>
    </location>
</feature>
<sequence>MGKRGRPSKTTGKFDGDPPKSPDLQSQIPDKEEPSSSNTFPPDLEEKKDPQIVNLEDEEPKSKEKKSYAEVVGIQEDLNFSQKYIPIEEIEGQSIVRLTKEDVIEPGGWNLEVVQSLFCPRDMDQISRVPLQLDSEDKWYWAGETHVEYSVKEAYRRLVGETTSTLGFSQWGQIWKIPIAPKIRICLWRTIRNILPVKVALITKGMEIEIECPVCGGAAETIDHIFLQCPLAIEVWNLLGWSCHLVQTESLVEWMEYQFSKHFVKELKLVAGVIWAI</sequence>
<dbReference type="Pfam" id="PF13966">
    <property type="entry name" value="zf-RVT"/>
    <property type="match status" value="1"/>
</dbReference>
<dbReference type="OrthoDB" id="1210636at2759"/>
<protein>
    <recommendedName>
        <fullName evidence="2">Reverse transcriptase zinc-binding domain-containing protein</fullName>
    </recommendedName>
</protein>
<name>A0A484M7N8_9ASTE</name>
<proteinExistence type="predicted"/>
<evidence type="ECO:0000259" key="2">
    <source>
        <dbReference type="Pfam" id="PF13966"/>
    </source>
</evidence>
<reference evidence="3 4" key="1">
    <citation type="submission" date="2018-04" db="EMBL/GenBank/DDBJ databases">
        <authorList>
            <person name="Vogel A."/>
        </authorList>
    </citation>
    <scope>NUCLEOTIDE SEQUENCE [LARGE SCALE GENOMIC DNA]</scope>
</reference>
<dbReference type="AlphaFoldDB" id="A0A484M7N8"/>
<evidence type="ECO:0000313" key="4">
    <source>
        <dbReference type="Proteomes" id="UP000595140"/>
    </source>
</evidence>
<gene>
    <name evidence="3" type="ORF">CCAM_LOCUS26558</name>
</gene>
<evidence type="ECO:0000256" key="1">
    <source>
        <dbReference type="SAM" id="MobiDB-lite"/>
    </source>
</evidence>
<dbReference type="EMBL" id="OOIL02002808">
    <property type="protein sequence ID" value="VFQ84782.1"/>
    <property type="molecule type" value="Genomic_DNA"/>
</dbReference>
<organism evidence="3 4">
    <name type="scientific">Cuscuta campestris</name>
    <dbReference type="NCBI Taxonomy" id="132261"/>
    <lineage>
        <taxon>Eukaryota</taxon>
        <taxon>Viridiplantae</taxon>
        <taxon>Streptophyta</taxon>
        <taxon>Embryophyta</taxon>
        <taxon>Tracheophyta</taxon>
        <taxon>Spermatophyta</taxon>
        <taxon>Magnoliopsida</taxon>
        <taxon>eudicotyledons</taxon>
        <taxon>Gunneridae</taxon>
        <taxon>Pentapetalae</taxon>
        <taxon>asterids</taxon>
        <taxon>lamiids</taxon>
        <taxon>Solanales</taxon>
        <taxon>Convolvulaceae</taxon>
        <taxon>Cuscuteae</taxon>
        <taxon>Cuscuta</taxon>
        <taxon>Cuscuta subgen. Grammica</taxon>
        <taxon>Cuscuta sect. Cleistogrammica</taxon>
    </lineage>
</organism>
<feature type="region of interest" description="Disordered" evidence="1">
    <location>
        <begin position="1"/>
        <end position="65"/>
    </location>
</feature>
<accession>A0A484M7N8</accession>
<dbReference type="Proteomes" id="UP000595140">
    <property type="component" value="Unassembled WGS sequence"/>
</dbReference>